<reference evidence="2 3" key="1">
    <citation type="journal article" date="2013" name="Genome Biol.">
        <title>Genome of Acanthamoeba castellanii highlights extensive lateral gene transfer and early evolution of tyrosine kinase signaling.</title>
        <authorList>
            <person name="Clarke M."/>
            <person name="Lohan A.J."/>
            <person name="Liu B."/>
            <person name="Lagkouvardos I."/>
            <person name="Roy S."/>
            <person name="Zafar N."/>
            <person name="Bertelli C."/>
            <person name="Schilde C."/>
            <person name="Kianianmomeni A."/>
            <person name="Burglin T.R."/>
            <person name="Frech C."/>
            <person name="Turcotte B."/>
            <person name="Kopec K.O."/>
            <person name="Synnott J.M."/>
            <person name="Choo C."/>
            <person name="Paponov I."/>
            <person name="Finkler A."/>
            <person name="Soon Heng Tan C."/>
            <person name="Hutchins A.P."/>
            <person name="Weinmeier T."/>
            <person name="Rattei T."/>
            <person name="Chu J.S."/>
            <person name="Gimenez G."/>
            <person name="Irimia M."/>
            <person name="Rigden D.J."/>
            <person name="Fitzpatrick D.A."/>
            <person name="Lorenzo-Morales J."/>
            <person name="Bateman A."/>
            <person name="Chiu C.H."/>
            <person name="Tang P."/>
            <person name="Hegemann P."/>
            <person name="Fromm H."/>
            <person name="Raoult D."/>
            <person name="Greub G."/>
            <person name="Miranda-Saavedra D."/>
            <person name="Chen N."/>
            <person name="Nash P."/>
            <person name="Ginger M.L."/>
            <person name="Horn M."/>
            <person name="Schaap P."/>
            <person name="Caler L."/>
            <person name="Loftus B."/>
        </authorList>
    </citation>
    <scope>NUCLEOTIDE SEQUENCE [LARGE SCALE GENOMIC DNA]</scope>
    <source>
        <strain evidence="2 3">Neff</strain>
    </source>
</reference>
<dbReference type="PROSITE" id="PS51184">
    <property type="entry name" value="JMJC"/>
    <property type="match status" value="1"/>
</dbReference>
<dbReference type="Gene3D" id="2.60.120.650">
    <property type="entry name" value="Cupin"/>
    <property type="match status" value="2"/>
</dbReference>
<dbReference type="InterPro" id="IPR041667">
    <property type="entry name" value="Cupin_8"/>
</dbReference>
<proteinExistence type="predicted"/>
<dbReference type="KEGG" id="acan:ACA1_199010"/>
<dbReference type="GeneID" id="14920474"/>
<keyword evidence="3" id="KW-1185">Reference proteome</keyword>
<dbReference type="InterPro" id="IPR003347">
    <property type="entry name" value="JmjC_dom"/>
</dbReference>
<dbReference type="AlphaFoldDB" id="L8H2E5"/>
<evidence type="ECO:0000313" key="3">
    <source>
        <dbReference type="Proteomes" id="UP000011083"/>
    </source>
</evidence>
<evidence type="ECO:0000313" key="2">
    <source>
        <dbReference type="EMBL" id="ELR19649.1"/>
    </source>
</evidence>
<dbReference type="SUPFAM" id="SSF51197">
    <property type="entry name" value="Clavaminate synthase-like"/>
    <property type="match status" value="1"/>
</dbReference>
<feature type="domain" description="JmjC" evidence="1">
    <location>
        <begin position="109"/>
        <end position="247"/>
    </location>
</feature>
<dbReference type="EMBL" id="KB007932">
    <property type="protein sequence ID" value="ELR19649.1"/>
    <property type="molecule type" value="Genomic_DNA"/>
</dbReference>
<dbReference type="Proteomes" id="UP000011083">
    <property type="component" value="Unassembled WGS sequence"/>
</dbReference>
<dbReference type="PANTHER" id="PTHR12461">
    <property type="entry name" value="HYPOXIA-INDUCIBLE FACTOR 1 ALPHA INHIBITOR-RELATED"/>
    <property type="match status" value="1"/>
</dbReference>
<gene>
    <name evidence="2" type="ORF">ACA1_199010</name>
</gene>
<dbReference type="Pfam" id="PF13621">
    <property type="entry name" value="Cupin_8"/>
    <property type="match status" value="2"/>
</dbReference>
<organism evidence="2 3">
    <name type="scientific">Acanthamoeba castellanii (strain ATCC 30010 / Neff)</name>
    <dbReference type="NCBI Taxonomy" id="1257118"/>
    <lineage>
        <taxon>Eukaryota</taxon>
        <taxon>Amoebozoa</taxon>
        <taxon>Discosea</taxon>
        <taxon>Longamoebia</taxon>
        <taxon>Centramoebida</taxon>
        <taxon>Acanthamoebidae</taxon>
        <taxon>Acanthamoeba</taxon>
    </lineage>
</organism>
<protein>
    <submittedName>
        <fullName evidence="2">JmjC domain containing protein 5 (Jumonji domain-containing protein 5), putative</fullName>
    </submittedName>
</protein>
<dbReference type="VEuPathDB" id="AmoebaDB:ACA1_199010"/>
<dbReference type="RefSeq" id="XP_004341741.1">
    <property type="nucleotide sequence ID" value="XM_004341693.1"/>
</dbReference>
<name>L8H2E5_ACACF</name>
<sequence>MESATAEVKPLVSYSAVPRLHQPDIATIHRDYLRKNKPVVVTGWMDGWPVRDKWTLPYLKERLGDTEVEVRHKTNTAAYRQGTTYFTKKIKFSDYVAEVEKGSKRARDQYLAVQNINRALPQIADDFVMPEFVPKLHRGPFLWIAPLEKVYPNPLGSAGISLQTQMDLSEYFGHEHEPEAVAAFARRFPKFRDVACQECVLNGGEVLFLPYGYWHQVTTTEVTISVNCFCGDPTGEFLPKLMAEGPLWDTFKYYMLNVIEQNRRMSTNQAFTFCSRRYSRDQFKAALWSFLWGRYKEELTEELLDQMIGTITAYCDQRDREQWPSPEAYAAEAARVQPVAKPPRIKIRGKNWRGGDATANINADDISKETIISSSASSS</sequence>
<dbReference type="PANTHER" id="PTHR12461:SF105">
    <property type="entry name" value="HYPOXIA-INDUCIBLE FACTOR 1-ALPHA INHIBITOR"/>
    <property type="match status" value="1"/>
</dbReference>
<evidence type="ECO:0000259" key="1">
    <source>
        <dbReference type="PROSITE" id="PS51184"/>
    </source>
</evidence>
<dbReference type="OrthoDB" id="47172at2759"/>
<accession>L8H2E5</accession>